<proteinExistence type="predicted"/>
<sequence>MAVLGEEFCLLREHARWRAAGGGTGDDHGIASHLPAPPPLPPALEAVVRGGDANGANGASSEGAEALLERMEECHVLLLHGLHALRRHVSHRHSWVSSSGRNVGGETIGGVSMITPGARALLSPTLGAFLHPRFPFRARLRRRALRLVAAAATSTSLASSAATAAGDADAKAAAKAAASALCEHVWPSLSALLEVDHPARRAAGVTAAESERGAISTSTSTGCARYVIETSSRCISAFLRSGAWGWGRAEREICAPHAPTAFWKAAGPPYRALALRMYSRLKARSISHWSPYDPVGVDASPVLQAGVGAPLLKLWVLAALDPAATAKGDLGEGDLGVSGIGRARARLTRAARRHPTLSAILPPPILTTRSEGVGVDPNDSARSVADPGDASCAPPLAVRAGWVRDALRASSACGDPRAATAAVTAVNNAVFEVDAARRYSAAAASAHAGSHRAEAAARAAARAEDHVGATSAWLGECAAALAAIFSANDQSKNPAALRAAAALCHVAWERPPASSRSSSTACHERVAFDLAVDAVWAGVHASVASCQNGRDLARHVVANHVRRAVARSVGHAGGHVGRRPGERFPCPRVGTIAAAVGGLRAMTRVVARAESAGLVPETIADVLPFLAGALVDATTPPPPPPNPAEAAPPASRSEVSPPSVRCAAYAFLGAVLHAHPGLIASGAPLPLAGGEHLRGRGRVPAAVTAAAAREVCRAAARAAVAEVAAASGRAGAAAAVDAMNGGGGEKKDATDNDADVAPRGAYLYATPSATAAKQRLKTLLGPSPPSGPFDDVMRAFAPPGHEPSHTTGNTNRHNGVAHTPTYSGGSHSRPRQHHQSTIATVADAPVGKDVDAAVAAARWLRAYASSDETARRWALRDAIPALRGALSEAGDRRLREAAREEVTALWGALGAEAGEPPPPPPPPPPQYASSSGFDSPPRGAASSALSRAAAVRDDAVAARAPWPADVPDVVSFASLKAAAAAAAAAGGSSTATAAANKKVSVVGAVHARDPPAGTKVVTNPKTQRAYDMLFITLGDHTGARIRAQLIGRPAKRAAAALDAERGGGRGGGGQRVVIGLCGVVARSANPGREGGLVTVWDPKEASALVMRPDHPVALKL</sequence>
<name>C1N9X7_MICPC</name>
<evidence type="ECO:0000256" key="1">
    <source>
        <dbReference type="SAM" id="MobiDB-lite"/>
    </source>
</evidence>
<feature type="compositionally biased region" description="Low complexity" evidence="1">
    <location>
        <begin position="50"/>
        <end position="61"/>
    </location>
</feature>
<protein>
    <submittedName>
        <fullName evidence="2">Predicted protein</fullName>
    </submittedName>
</protein>
<feature type="region of interest" description="Disordered" evidence="1">
    <location>
        <begin position="778"/>
        <end position="838"/>
    </location>
</feature>
<feature type="compositionally biased region" description="Pro residues" evidence="1">
    <location>
        <begin position="915"/>
        <end position="926"/>
    </location>
</feature>
<evidence type="ECO:0000313" key="2">
    <source>
        <dbReference type="EMBL" id="EEH51026.1"/>
    </source>
</evidence>
<reference evidence="2 3" key="1">
    <citation type="journal article" date="2009" name="Science">
        <title>Green evolution and dynamic adaptations revealed by genomes of the marine picoeukaryotes Micromonas.</title>
        <authorList>
            <person name="Worden A.Z."/>
            <person name="Lee J.H."/>
            <person name="Mock T."/>
            <person name="Rouze P."/>
            <person name="Simmons M.P."/>
            <person name="Aerts A.L."/>
            <person name="Allen A.E."/>
            <person name="Cuvelier M.L."/>
            <person name="Derelle E."/>
            <person name="Everett M.V."/>
            <person name="Foulon E."/>
            <person name="Grimwood J."/>
            <person name="Gundlach H."/>
            <person name="Henrissat B."/>
            <person name="Napoli C."/>
            <person name="McDonald S.M."/>
            <person name="Parker M.S."/>
            <person name="Rombauts S."/>
            <person name="Salamov A."/>
            <person name="Von Dassow P."/>
            <person name="Badger J.H."/>
            <person name="Coutinho P.M."/>
            <person name="Demir E."/>
            <person name="Dubchak I."/>
            <person name="Gentemann C."/>
            <person name="Eikrem W."/>
            <person name="Gready J.E."/>
            <person name="John U."/>
            <person name="Lanier W."/>
            <person name="Lindquist E.A."/>
            <person name="Lucas S."/>
            <person name="Mayer K.F."/>
            <person name="Moreau H."/>
            <person name="Not F."/>
            <person name="Otillar R."/>
            <person name="Panaud O."/>
            <person name="Pangilinan J."/>
            <person name="Paulsen I."/>
            <person name="Piegu B."/>
            <person name="Poliakov A."/>
            <person name="Robbens S."/>
            <person name="Schmutz J."/>
            <person name="Toulza E."/>
            <person name="Wyss T."/>
            <person name="Zelensky A."/>
            <person name="Zhou K."/>
            <person name="Armbrust E.V."/>
            <person name="Bhattacharya D."/>
            <person name="Goodenough U.W."/>
            <person name="Van de Peer Y."/>
            <person name="Grigoriev I.V."/>
        </authorList>
    </citation>
    <scope>NUCLEOTIDE SEQUENCE [LARGE SCALE GENOMIC DNA]</scope>
    <source>
        <strain evidence="2 3">CCMP1545</strain>
    </source>
</reference>
<keyword evidence="3" id="KW-1185">Reference proteome</keyword>
<feature type="region of interest" description="Disordered" evidence="1">
    <location>
        <begin position="910"/>
        <end position="943"/>
    </location>
</feature>
<dbReference type="EMBL" id="GG663752">
    <property type="protein sequence ID" value="EEH51026.1"/>
    <property type="molecule type" value="Genomic_DNA"/>
</dbReference>
<dbReference type="KEGG" id="mpp:MICPUCDRAFT_43647"/>
<feature type="region of interest" description="Disordered" evidence="1">
    <location>
        <begin position="41"/>
        <end position="61"/>
    </location>
</feature>
<dbReference type="AlphaFoldDB" id="C1N9X7"/>
<dbReference type="eggNOG" id="ENOG502SRG6">
    <property type="taxonomic scope" value="Eukaryota"/>
</dbReference>
<evidence type="ECO:0000313" key="3">
    <source>
        <dbReference type="Proteomes" id="UP000001876"/>
    </source>
</evidence>
<gene>
    <name evidence="2" type="ORF">MICPUCDRAFT_43647</name>
</gene>
<accession>C1N9X7</accession>
<feature type="compositionally biased region" description="Low complexity" evidence="1">
    <location>
        <begin position="644"/>
        <end position="655"/>
    </location>
</feature>
<feature type="region of interest" description="Disordered" evidence="1">
    <location>
        <begin position="633"/>
        <end position="655"/>
    </location>
</feature>
<dbReference type="RefSeq" id="XP_003064692.1">
    <property type="nucleotide sequence ID" value="XM_003064646.1"/>
</dbReference>
<organism evidence="3">
    <name type="scientific">Micromonas pusilla (strain CCMP1545)</name>
    <name type="common">Picoplanktonic green alga</name>
    <dbReference type="NCBI Taxonomy" id="564608"/>
    <lineage>
        <taxon>Eukaryota</taxon>
        <taxon>Viridiplantae</taxon>
        <taxon>Chlorophyta</taxon>
        <taxon>Mamiellophyceae</taxon>
        <taxon>Mamiellales</taxon>
        <taxon>Mamiellaceae</taxon>
        <taxon>Micromonas</taxon>
    </lineage>
</organism>
<dbReference type="GeneID" id="9690133"/>
<dbReference type="Proteomes" id="UP000001876">
    <property type="component" value="Unassembled WGS sequence"/>
</dbReference>